<evidence type="ECO:0000313" key="1">
    <source>
        <dbReference type="EMBL" id="MDQ0119128.1"/>
    </source>
</evidence>
<gene>
    <name evidence="1" type="ORF">J2T22_002315</name>
</gene>
<dbReference type="Proteomes" id="UP001226389">
    <property type="component" value="Unassembled WGS sequence"/>
</dbReference>
<comment type="caution">
    <text evidence="1">The sequence shown here is derived from an EMBL/GenBank/DDBJ whole genome shotgun (WGS) entry which is preliminary data.</text>
</comment>
<dbReference type="EMBL" id="JAUSSY010000007">
    <property type="protein sequence ID" value="MDQ0119128.1"/>
    <property type="molecule type" value="Genomic_DNA"/>
</dbReference>
<name>A0ABT9UHK0_9MICC</name>
<protein>
    <submittedName>
        <fullName evidence="1">Uncharacterized protein</fullName>
    </submittedName>
</protein>
<proteinExistence type="predicted"/>
<accession>A0ABT9UHK0</accession>
<organism evidence="1 2">
    <name type="scientific">Pseudarthrobacter defluvii</name>
    <dbReference type="NCBI Taxonomy" id="410837"/>
    <lineage>
        <taxon>Bacteria</taxon>
        <taxon>Bacillati</taxon>
        <taxon>Actinomycetota</taxon>
        <taxon>Actinomycetes</taxon>
        <taxon>Micrococcales</taxon>
        <taxon>Micrococcaceae</taxon>
        <taxon>Pseudarthrobacter</taxon>
    </lineage>
</organism>
<sequence length="30" mass="3382">MVVLLFVRDAGWFFARMVQQPRAAGATTKN</sequence>
<keyword evidence="2" id="KW-1185">Reference proteome</keyword>
<evidence type="ECO:0000313" key="2">
    <source>
        <dbReference type="Proteomes" id="UP001226389"/>
    </source>
</evidence>
<reference evidence="1 2" key="1">
    <citation type="submission" date="2023-07" db="EMBL/GenBank/DDBJ databases">
        <title>Sorghum-associated microbial communities from plants grown in Nebraska, USA.</title>
        <authorList>
            <person name="Schachtman D."/>
        </authorList>
    </citation>
    <scope>NUCLEOTIDE SEQUENCE [LARGE SCALE GENOMIC DNA]</scope>
    <source>
        <strain evidence="1 2">DS994</strain>
    </source>
</reference>